<evidence type="ECO:0000313" key="2">
    <source>
        <dbReference type="Proteomes" id="UP000604117"/>
    </source>
</evidence>
<gene>
    <name evidence="1" type="ORF">Asi02nite_51900</name>
</gene>
<dbReference type="EMBL" id="BONE01000046">
    <property type="protein sequence ID" value="GIF75672.1"/>
    <property type="molecule type" value="Genomic_DNA"/>
</dbReference>
<dbReference type="InterPro" id="IPR036397">
    <property type="entry name" value="RNaseH_sf"/>
</dbReference>
<evidence type="ECO:0008006" key="3">
    <source>
        <dbReference type="Google" id="ProtNLM"/>
    </source>
</evidence>
<protein>
    <recommendedName>
        <fullName evidence="3">Transposase</fullName>
    </recommendedName>
</protein>
<dbReference type="RefSeq" id="WP_239127100.1">
    <property type="nucleotide sequence ID" value="NZ_BONE01000046.1"/>
</dbReference>
<dbReference type="Pfam" id="PF13565">
    <property type="entry name" value="HTH_32"/>
    <property type="match status" value="1"/>
</dbReference>
<dbReference type="Gene3D" id="3.30.420.10">
    <property type="entry name" value="Ribonuclease H-like superfamily/Ribonuclease H"/>
    <property type="match status" value="1"/>
</dbReference>
<dbReference type="Proteomes" id="UP000604117">
    <property type="component" value="Unassembled WGS sequence"/>
</dbReference>
<reference evidence="1 2" key="1">
    <citation type="submission" date="2021-01" db="EMBL/GenBank/DDBJ databases">
        <title>Whole genome shotgun sequence of Asanoa siamensis NBRC 107932.</title>
        <authorList>
            <person name="Komaki H."/>
            <person name="Tamura T."/>
        </authorList>
    </citation>
    <scope>NUCLEOTIDE SEQUENCE [LARGE SCALE GENOMIC DNA]</scope>
    <source>
        <strain evidence="1 2">NBRC 107932</strain>
    </source>
</reference>
<evidence type="ECO:0000313" key="1">
    <source>
        <dbReference type="EMBL" id="GIF75672.1"/>
    </source>
</evidence>
<proteinExistence type="predicted"/>
<keyword evidence="2" id="KW-1185">Reference proteome</keyword>
<accession>A0ABQ4CWJ6</accession>
<name>A0ABQ4CWJ6_9ACTN</name>
<sequence length="376" mass="39817">MAERPGVLRVNDRVIFAGGTHTVVAISGNAIRLLSAAGATTVVALPFLLAAADFELVGAVPASRVDPHGLLDALPAHALRAARDWERHLIEVETGLVPGEDAVARAAYDPAVHPLASREAAKAAELTAAGTKTSLRTVQRMRRRYREQGLWGLVDARHARSAKPTGNVDARVVAAAAAVVEAQTGTSTGTKSRAIRQIRQLLDDEHGEGVVQLPSPATCYRLLEALAAGKHSFGSAVTRRQTANKPAGAYAATTASRPGEQVQLDSTPLDVMAVMDDGILGRAELVLAIDIATRTICDALRLHRHQPGALVEQAAYLHDRTGGMIGSLDQLIHEAANDAITDGTEKITKSHLDAVILDIAAQAQFTPPRQRRAGQR</sequence>
<comment type="caution">
    <text evidence="1">The sequence shown here is derived from an EMBL/GenBank/DDBJ whole genome shotgun (WGS) entry which is preliminary data.</text>
</comment>
<organism evidence="1 2">
    <name type="scientific">Asanoa siamensis</name>
    <dbReference type="NCBI Taxonomy" id="926357"/>
    <lineage>
        <taxon>Bacteria</taxon>
        <taxon>Bacillati</taxon>
        <taxon>Actinomycetota</taxon>
        <taxon>Actinomycetes</taxon>
        <taxon>Micromonosporales</taxon>
        <taxon>Micromonosporaceae</taxon>
        <taxon>Asanoa</taxon>
    </lineage>
</organism>